<accession>A0ABQ2QSU6</accession>
<protein>
    <recommendedName>
        <fullName evidence="5">O-antigen ligase domain-containing protein</fullName>
    </recommendedName>
</protein>
<feature type="compositionally biased region" description="Polar residues" evidence="1">
    <location>
        <begin position="443"/>
        <end position="454"/>
    </location>
</feature>
<keyword evidence="2" id="KW-1133">Transmembrane helix</keyword>
<evidence type="ECO:0000256" key="2">
    <source>
        <dbReference type="SAM" id="Phobius"/>
    </source>
</evidence>
<keyword evidence="2" id="KW-0812">Transmembrane</keyword>
<feature type="transmembrane region" description="Helical" evidence="2">
    <location>
        <begin position="55"/>
        <end position="73"/>
    </location>
</feature>
<feature type="transmembrane region" description="Helical" evidence="2">
    <location>
        <begin position="121"/>
        <end position="142"/>
    </location>
</feature>
<feature type="transmembrane region" description="Helical" evidence="2">
    <location>
        <begin position="243"/>
        <end position="259"/>
    </location>
</feature>
<gene>
    <name evidence="3" type="ORF">GCM10010140_23180</name>
</gene>
<name>A0ABQ2QSU6_9ACTN</name>
<dbReference type="PANTHER" id="PTHR37422">
    <property type="entry name" value="TEICHURONIC ACID BIOSYNTHESIS PROTEIN TUAE"/>
    <property type="match status" value="1"/>
</dbReference>
<feature type="region of interest" description="Disordered" evidence="1">
    <location>
        <begin position="430"/>
        <end position="505"/>
    </location>
</feature>
<evidence type="ECO:0000313" key="4">
    <source>
        <dbReference type="Proteomes" id="UP000611554"/>
    </source>
</evidence>
<organism evidence="3 4">
    <name type="scientific">Streptosporangium pseudovulgare</name>
    <dbReference type="NCBI Taxonomy" id="35765"/>
    <lineage>
        <taxon>Bacteria</taxon>
        <taxon>Bacillati</taxon>
        <taxon>Actinomycetota</taxon>
        <taxon>Actinomycetes</taxon>
        <taxon>Streptosporangiales</taxon>
        <taxon>Streptosporangiaceae</taxon>
        <taxon>Streptosporangium</taxon>
    </lineage>
</organism>
<feature type="transmembrane region" description="Helical" evidence="2">
    <location>
        <begin position="222"/>
        <end position="237"/>
    </location>
</feature>
<dbReference type="PANTHER" id="PTHR37422:SF13">
    <property type="entry name" value="LIPOPOLYSACCHARIDE BIOSYNTHESIS PROTEIN PA4999-RELATED"/>
    <property type="match status" value="1"/>
</dbReference>
<feature type="transmembrane region" description="Helical" evidence="2">
    <location>
        <begin position="385"/>
        <end position="402"/>
    </location>
</feature>
<feature type="transmembrane region" description="Helical" evidence="2">
    <location>
        <begin position="88"/>
        <end position="109"/>
    </location>
</feature>
<feature type="transmembrane region" description="Helical" evidence="2">
    <location>
        <begin position="196"/>
        <end position="215"/>
    </location>
</feature>
<comment type="caution">
    <text evidence="3">The sequence shown here is derived from an EMBL/GenBank/DDBJ whole genome shotgun (WGS) entry which is preliminary data.</text>
</comment>
<evidence type="ECO:0000313" key="3">
    <source>
        <dbReference type="EMBL" id="GGP92736.1"/>
    </source>
</evidence>
<feature type="compositionally biased region" description="Low complexity" evidence="1">
    <location>
        <begin position="482"/>
        <end position="494"/>
    </location>
</feature>
<proteinExistence type="predicted"/>
<keyword evidence="2" id="KW-0472">Membrane</keyword>
<dbReference type="Proteomes" id="UP000611554">
    <property type="component" value="Unassembled WGS sequence"/>
</dbReference>
<feature type="transmembrane region" description="Helical" evidence="2">
    <location>
        <begin position="264"/>
        <end position="282"/>
    </location>
</feature>
<keyword evidence="4" id="KW-1185">Reference proteome</keyword>
<feature type="transmembrane region" description="Helical" evidence="2">
    <location>
        <begin position="20"/>
        <end position="43"/>
    </location>
</feature>
<feature type="transmembrane region" description="Helical" evidence="2">
    <location>
        <begin position="353"/>
        <end position="373"/>
    </location>
</feature>
<dbReference type="InterPro" id="IPR051533">
    <property type="entry name" value="WaaL-like"/>
</dbReference>
<sequence>MVTLPHRAAWPIAALLVGYPLWWALGLGGLSVIALAPAMALVLWRRRPIRTPRGFGLWLLLLAGYLVSALMLGEMPPGTYGEFGPGRIAGYLMRLALYASLTIMVLYLGNLTERELPQLTLVRMLGALFVTTVAGGLLGVVAPHADFTSPVERLLPGAVSGNPFVHNLIHPTAAQVQKVLGHASPRPEAPFEWANAWGSNVSVLLVWFVVGWWVYGGPRRRLAVPSLLALAAVPIVYSLNRGLWIGLGVGVAYLLLRLGGRTRAVLCAAVAAAALALLLSPLRTMVAQRLDNPHSNDIRAFTVSATVAAARTSPVIGYGNTRNATGNHRTITTGKTDWCDTCGHPPLGSDGQLWHLMITQGFTGAALYVAFFAGAVRRHWRDRSPIGMAGVLVMILTLLYMFVYDGLVTPLGLYLVSFALLWRNQTGTPVPRLSPGSPVPNAPSGSPVPNTPSGTRDPDPSRGAPVPRRRSGSLPGPPGAPSPGRSGASSPGRSEPVVRGGGVFD</sequence>
<reference evidence="4" key="1">
    <citation type="journal article" date="2019" name="Int. J. Syst. Evol. Microbiol.">
        <title>The Global Catalogue of Microorganisms (GCM) 10K type strain sequencing project: providing services to taxonomists for standard genome sequencing and annotation.</title>
        <authorList>
            <consortium name="The Broad Institute Genomics Platform"/>
            <consortium name="The Broad Institute Genome Sequencing Center for Infectious Disease"/>
            <person name="Wu L."/>
            <person name="Ma J."/>
        </authorList>
    </citation>
    <scope>NUCLEOTIDE SEQUENCE [LARGE SCALE GENOMIC DNA]</scope>
    <source>
        <strain evidence="4">JCM 3115</strain>
    </source>
</reference>
<dbReference type="EMBL" id="BMQJ01000004">
    <property type="protein sequence ID" value="GGP92736.1"/>
    <property type="molecule type" value="Genomic_DNA"/>
</dbReference>
<evidence type="ECO:0000256" key="1">
    <source>
        <dbReference type="SAM" id="MobiDB-lite"/>
    </source>
</evidence>
<evidence type="ECO:0008006" key="5">
    <source>
        <dbReference type="Google" id="ProtNLM"/>
    </source>
</evidence>